<protein>
    <submittedName>
        <fullName evidence="2">Uncharacterized protein</fullName>
    </submittedName>
</protein>
<feature type="region of interest" description="Disordered" evidence="1">
    <location>
        <begin position="103"/>
        <end position="165"/>
    </location>
</feature>
<feature type="compositionally biased region" description="Basic and acidic residues" evidence="1">
    <location>
        <begin position="187"/>
        <end position="198"/>
    </location>
</feature>
<evidence type="ECO:0000256" key="1">
    <source>
        <dbReference type="SAM" id="MobiDB-lite"/>
    </source>
</evidence>
<sequence length="198" mass="21996">MKNPHLDLPKDRRYNAISFRPTYHHLYQTSTMSQMAAPIIPVIDERLAYLPTAPNDHKVKVEKYNDLLEVIYQRELELTSIKSTLIDMRDQIAEEARILDGTASVPPATLEAAGKSDSSESDEAEHVLSDSSSGARRDAATAAKVAKKTKTKTKLNRRSKAADAKLSGDWDYQLELGKGSISKRGRRPSDASDSDVRL</sequence>
<feature type="region of interest" description="Disordered" evidence="1">
    <location>
        <begin position="177"/>
        <end position="198"/>
    </location>
</feature>
<feature type="compositionally biased region" description="Basic residues" evidence="1">
    <location>
        <begin position="145"/>
        <end position="159"/>
    </location>
</feature>
<dbReference type="Proteomes" id="UP000053424">
    <property type="component" value="Unassembled WGS sequence"/>
</dbReference>
<accession>A0A0C2XVP9</accession>
<dbReference type="OrthoDB" id="3042548at2759"/>
<reference evidence="3" key="2">
    <citation type="submission" date="2015-01" db="EMBL/GenBank/DDBJ databases">
        <title>Evolutionary Origins and Diversification of the Mycorrhizal Mutualists.</title>
        <authorList>
            <consortium name="DOE Joint Genome Institute"/>
            <consortium name="Mycorrhizal Genomics Consortium"/>
            <person name="Kohler A."/>
            <person name="Kuo A."/>
            <person name="Nagy L.G."/>
            <person name="Floudas D."/>
            <person name="Copeland A."/>
            <person name="Barry K.W."/>
            <person name="Cichocki N."/>
            <person name="Veneault-Fourrey C."/>
            <person name="LaButti K."/>
            <person name="Lindquist E.A."/>
            <person name="Lipzen A."/>
            <person name="Lundell T."/>
            <person name="Morin E."/>
            <person name="Murat C."/>
            <person name="Riley R."/>
            <person name="Ohm R."/>
            <person name="Sun H."/>
            <person name="Tunlid A."/>
            <person name="Henrissat B."/>
            <person name="Grigoriev I.V."/>
            <person name="Hibbett D.S."/>
            <person name="Martin F."/>
        </authorList>
    </citation>
    <scope>NUCLEOTIDE SEQUENCE [LARGE SCALE GENOMIC DNA]</scope>
    <source>
        <strain evidence="3">h7</strain>
    </source>
</reference>
<dbReference type="AlphaFoldDB" id="A0A0C2XVP9"/>
<dbReference type="HOGENOM" id="CLU_119148_0_0_1"/>
<proteinExistence type="predicted"/>
<evidence type="ECO:0000313" key="3">
    <source>
        <dbReference type="Proteomes" id="UP000053424"/>
    </source>
</evidence>
<reference evidence="2 3" key="1">
    <citation type="submission" date="2014-04" db="EMBL/GenBank/DDBJ databases">
        <authorList>
            <consortium name="DOE Joint Genome Institute"/>
            <person name="Kuo A."/>
            <person name="Gay G."/>
            <person name="Dore J."/>
            <person name="Kohler A."/>
            <person name="Nagy L.G."/>
            <person name="Floudas D."/>
            <person name="Copeland A."/>
            <person name="Barry K.W."/>
            <person name="Cichocki N."/>
            <person name="Veneault-Fourrey C."/>
            <person name="LaButti K."/>
            <person name="Lindquist E.A."/>
            <person name="Lipzen A."/>
            <person name="Lundell T."/>
            <person name="Morin E."/>
            <person name="Murat C."/>
            <person name="Sun H."/>
            <person name="Tunlid A."/>
            <person name="Henrissat B."/>
            <person name="Grigoriev I.V."/>
            <person name="Hibbett D.S."/>
            <person name="Martin F."/>
            <person name="Nordberg H.P."/>
            <person name="Cantor M.N."/>
            <person name="Hua S.X."/>
        </authorList>
    </citation>
    <scope>NUCLEOTIDE SEQUENCE [LARGE SCALE GENOMIC DNA]</scope>
    <source>
        <strain evidence="3">h7</strain>
    </source>
</reference>
<keyword evidence="3" id="KW-1185">Reference proteome</keyword>
<evidence type="ECO:0000313" key="2">
    <source>
        <dbReference type="EMBL" id="KIM41713.1"/>
    </source>
</evidence>
<gene>
    <name evidence="2" type="ORF">M413DRAFT_71147</name>
</gene>
<organism evidence="2 3">
    <name type="scientific">Hebeloma cylindrosporum</name>
    <dbReference type="NCBI Taxonomy" id="76867"/>
    <lineage>
        <taxon>Eukaryota</taxon>
        <taxon>Fungi</taxon>
        <taxon>Dikarya</taxon>
        <taxon>Basidiomycota</taxon>
        <taxon>Agaricomycotina</taxon>
        <taxon>Agaricomycetes</taxon>
        <taxon>Agaricomycetidae</taxon>
        <taxon>Agaricales</taxon>
        <taxon>Agaricineae</taxon>
        <taxon>Hymenogastraceae</taxon>
        <taxon>Hebeloma</taxon>
    </lineage>
</organism>
<dbReference type="EMBL" id="KN831779">
    <property type="protein sequence ID" value="KIM41713.1"/>
    <property type="molecule type" value="Genomic_DNA"/>
</dbReference>
<name>A0A0C2XVP9_HEBCY</name>